<sequence length="421" mass="48205">MAQQVKLKSKVAPSFRQLHVDIKHHRHSNYWLKGGRGSTKSSFVSIEVVLGIMRDSESNAVVLRKVANTLRDSVYDQYLWAIDALGVEEYWKESVSPMTLTYKPTGQQIRFKGADKPRKIKSQKFRHGFTKFKHYEETDEFNNWAEIRSMNQSLNRGGSNIITFYSYNPPASLNSWVNQTTAKEGTRDDTLIHSSDYLSVPKEWLGKEFLADAEQLKKDNPKAFNHEYLGEITGTGAEVFDNITLRKITKEEYQLFDNIKRGLDFGFAHDPLAYVETFFDVANHRLYIFNEIYQVGLKNRNAVDLIKKLDPENKQVIGDSASPGTIAEYRDMGLNVYGAIKGPGSRDQGYKWLQDLREIVIDSKKCPNAAREFSTYELERDSNGNFKAGYPDGNDHAMDATRYSLESTIRKGGFKPWKSKK</sequence>
<dbReference type="InterPro" id="IPR006437">
    <property type="entry name" value="Phage_terminase_lsu"/>
</dbReference>
<dbReference type="STRING" id="1423774.FD31_GL002673"/>
<protein>
    <submittedName>
        <fullName evidence="3">PBSX family phage terminase large subunit</fullName>
    </submittedName>
</protein>
<dbReference type="PATRIC" id="fig|1423774.3.peg.2782"/>
<evidence type="ECO:0000313" key="4">
    <source>
        <dbReference type="Proteomes" id="UP000051302"/>
    </source>
</evidence>
<dbReference type="AlphaFoldDB" id="A0A0R1WP47"/>
<proteinExistence type="predicted"/>
<dbReference type="InterPro" id="IPR035413">
    <property type="entry name" value="Terminase_L_C"/>
</dbReference>
<dbReference type="NCBIfam" id="TIGR01547">
    <property type="entry name" value="phage_term_2"/>
    <property type="match status" value="1"/>
</dbReference>
<evidence type="ECO:0000259" key="1">
    <source>
        <dbReference type="Pfam" id="PF04466"/>
    </source>
</evidence>
<evidence type="ECO:0000259" key="2">
    <source>
        <dbReference type="Pfam" id="PF17288"/>
    </source>
</evidence>
<dbReference type="Gene3D" id="3.30.420.280">
    <property type="match status" value="1"/>
</dbReference>
<feature type="domain" description="Phage terminase large subunit N-terminal" evidence="1">
    <location>
        <begin position="32"/>
        <end position="231"/>
    </location>
</feature>
<comment type="caution">
    <text evidence="3">The sequence shown here is derived from an EMBL/GenBank/DDBJ whole genome shotgun (WGS) entry which is preliminary data.</text>
</comment>
<feature type="domain" description="Phage terminase large subunit C-terminal" evidence="2">
    <location>
        <begin position="264"/>
        <end position="406"/>
    </location>
</feature>
<gene>
    <name evidence="3" type="ORF">FD31_GL002673</name>
</gene>
<dbReference type="RefSeq" id="WP_057891743.1">
    <property type="nucleotide sequence ID" value="NZ_AZFV01000009.1"/>
</dbReference>
<evidence type="ECO:0000313" key="3">
    <source>
        <dbReference type="EMBL" id="KRM17481.1"/>
    </source>
</evidence>
<keyword evidence="4" id="KW-1185">Reference proteome</keyword>
<dbReference type="InterPro" id="IPR035412">
    <property type="entry name" value="Terminase_L_N"/>
</dbReference>
<dbReference type="PANTHER" id="PTHR39184:SF1">
    <property type="entry name" value="PBSX PHAGE TERMINASE LARGE SUBUNIT"/>
    <property type="match status" value="1"/>
</dbReference>
<dbReference type="Pfam" id="PF04466">
    <property type="entry name" value="Terminase_3"/>
    <property type="match status" value="1"/>
</dbReference>
<accession>A0A0R1WP47</accession>
<dbReference type="EMBL" id="AZFV01000009">
    <property type="protein sequence ID" value="KRM17481.1"/>
    <property type="molecule type" value="Genomic_DNA"/>
</dbReference>
<dbReference type="InterPro" id="IPR052380">
    <property type="entry name" value="Viral_DNA_packaging_terminase"/>
</dbReference>
<dbReference type="Pfam" id="PF17288">
    <property type="entry name" value="Terminase_3C"/>
    <property type="match status" value="1"/>
</dbReference>
<dbReference type="PANTHER" id="PTHR39184">
    <property type="match status" value="1"/>
</dbReference>
<reference evidence="3 4" key="1">
    <citation type="journal article" date="2015" name="Genome Announc.">
        <title>Expanding the biotechnology potential of lactobacilli through comparative genomics of 213 strains and associated genera.</title>
        <authorList>
            <person name="Sun Z."/>
            <person name="Harris H.M."/>
            <person name="McCann A."/>
            <person name="Guo C."/>
            <person name="Argimon S."/>
            <person name="Zhang W."/>
            <person name="Yang X."/>
            <person name="Jeffery I.B."/>
            <person name="Cooney J.C."/>
            <person name="Kagawa T.F."/>
            <person name="Liu W."/>
            <person name="Song Y."/>
            <person name="Salvetti E."/>
            <person name="Wrobel A."/>
            <person name="Rasinkangas P."/>
            <person name="Parkhill J."/>
            <person name="Rea M.C."/>
            <person name="O'Sullivan O."/>
            <person name="Ritari J."/>
            <person name="Douillard F.P."/>
            <person name="Paul Ross R."/>
            <person name="Yang R."/>
            <person name="Briner A.E."/>
            <person name="Felis G.E."/>
            <person name="de Vos W.M."/>
            <person name="Barrangou R."/>
            <person name="Klaenhammer T.R."/>
            <person name="Caufield P.W."/>
            <person name="Cui Y."/>
            <person name="Zhang H."/>
            <person name="O'Toole P.W."/>
        </authorList>
    </citation>
    <scope>NUCLEOTIDE SEQUENCE [LARGE SCALE GENOMIC DNA]</scope>
    <source>
        <strain evidence="3 4">DSM 16982</strain>
    </source>
</reference>
<dbReference type="Proteomes" id="UP000051302">
    <property type="component" value="Unassembled WGS sequence"/>
</dbReference>
<name>A0A0R1WP47_9LACO</name>
<dbReference type="InterPro" id="IPR027417">
    <property type="entry name" value="P-loop_NTPase"/>
</dbReference>
<dbReference type="Gene3D" id="3.40.50.300">
    <property type="entry name" value="P-loop containing nucleotide triphosphate hydrolases"/>
    <property type="match status" value="1"/>
</dbReference>
<organism evidence="3 4">
    <name type="scientific">Companilactobacillus nantensis DSM 16982</name>
    <dbReference type="NCBI Taxonomy" id="1423774"/>
    <lineage>
        <taxon>Bacteria</taxon>
        <taxon>Bacillati</taxon>
        <taxon>Bacillota</taxon>
        <taxon>Bacilli</taxon>
        <taxon>Lactobacillales</taxon>
        <taxon>Lactobacillaceae</taxon>
        <taxon>Companilactobacillus</taxon>
    </lineage>
</organism>